<gene>
    <name evidence="1" type="ORF">Hgul01_05059</name>
</gene>
<comment type="caution">
    <text evidence="1">The sequence shown here is derived from an EMBL/GenBank/DDBJ whole genome shotgun (WGS) entry which is preliminary data.</text>
</comment>
<name>A0ABP9X790_9CHLR</name>
<evidence type="ECO:0000313" key="1">
    <source>
        <dbReference type="EMBL" id="GAA5531234.1"/>
    </source>
</evidence>
<keyword evidence="2" id="KW-1185">Reference proteome</keyword>
<accession>A0ABP9X790</accession>
<protein>
    <submittedName>
        <fullName evidence="1">Uncharacterized protein</fullName>
    </submittedName>
</protein>
<dbReference type="RefSeq" id="WP_345724806.1">
    <property type="nucleotide sequence ID" value="NZ_BAABRU010000037.1"/>
</dbReference>
<evidence type="ECO:0000313" key="2">
    <source>
        <dbReference type="Proteomes" id="UP001428290"/>
    </source>
</evidence>
<proteinExistence type="predicted"/>
<dbReference type="Proteomes" id="UP001428290">
    <property type="component" value="Unassembled WGS sequence"/>
</dbReference>
<organism evidence="1 2">
    <name type="scientific">Herpetosiphon gulosus</name>
    <dbReference type="NCBI Taxonomy" id="1973496"/>
    <lineage>
        <taxon>Bacteria</taxon>
        <taxon>Bacillati</taxon>
        <taxon>Chloroflexota</taxon>
        <taxon>Chloroflexia</taxon>
        <taxon>Herpetosiphonales</taxon>
        <taxon>Herpetosiphonaceae</taxon>
        <taxon>Herpetosiphon</taxon>
    </lineage>
</organism>
<sequence>MENYMKIVDKVPIEIQKKIVYNFLLLREDILPSISVLVNSKNLMNTHPETLDEEQFKQFIHSITSAINLLEWCYKTYLETINPSDDRPIRNDYYG</sequence>
<dbReference type="EMBL" id="BAABRU010000037">
    <property type="protein sequence ID" value="GAA5531234.1"/>
    <property type="molecule type" value="Genomic_DNA"/>
</dbReference>
<reference evidence="1 2" key="1">
    <citation type="submission" date="2024-02" db="EMBL/GenBank/DDBJ databases">
        <title>Herpetosiphon gulosus NBRC 112829.</title>
        <authorList>
            <person name="Ichikawa N."/>
            <person name="Katano-Makiyama Y."/>
            <person name="Hidaka K."/>
        </authorList>
    </citation>
    <scope>NUCLEOTIDE SEQUENCE [LARGE SCALE GENOMIC DNA]</scope>
    <source>
        <strain evidence="1 2">NBRC 112829</strain>
    </source>
</reference>